<evidence type="ECO:0000313" key="2">
    <source>
        <dbReference type="Proteomes" id="UP000189704"/>
    </source>
</evidence>
<organism evidence="2 3">
    <name type="scientific">Carlito syrichta</name>
    <name type="common">Philippine tarsier</name>
    <name type="synonym">Tarsius syrichta</name>
    <dbReference type="NCBI Taxonomy" id="1868482"/>
    <lineage>
        <taxon>Eukaryota</taxon>
        <taxon>Metazoa</taxon>
        <taxon>Chordata</taxon>
        <taxon>Craniata</taxon>
        <taxon>Vertebrata</taxon>
        <taxon>Euteleostomi</taxon>
        <taxon>Mammalia</taxon>
        <taxon>Eutheria</taxon>
        <taxon>Euarchontoglires</taxon>
        <taxon>Primates</taxon>
        <taxon>Haplorrhini</taxon>
        <taxon>Tarsiiformes</taxon>
        <taxon>Tarsiidae</taxon>
        <taxon>Carlito</taxon>
    </lineage>
</organism>
<dbReference type="GO" id="GO:0050830">
    <property type="term" value="P:defense response to Gram-positive bacterium"/>
    <property type="evidence" value="ECO:0007669"/>
    <property type="project" value="TreeGrafter"/>
</dbReference>
<dbReference type="Gene3D" id="3.10.130.10">
    <property type="entry name" value="Ribonuclease A-like domain"/>
    <property type="match status" value="1"/>
</dbReference>
<protein>
    <submittedName>
        <fullName evidence="3">Probable ribonuclease 11</fullName>
    </submittedName>
</protein>
<dbReference type="PANTHER" id="PTHR11437">
    <property type="entry name" value="RIBONUCLEASE"/>
    <property type="match status" value="1"/>
</dbReference>
<dbReference type="InterPro" id="IPR001427">
    <property type="entry name" value="RNaseA"/>
</dbReference>
<evidence type="ECO:0000313" key="3">
    <source>
        <dbReference type="RefSeq" id="XP_008046430.1"/>
    </source>
</evidence>
<dbReference type="PANTHER" id="PTHR11437:SF22">
    <property type="entry name" value="RIBONUCLEASE 11-RELATED"/>
    <property type="match status" value="1"/>
</dbReference>
<proteinExistence type="inferred from homology"/>
<evidence type="ECO:0000256" key="1">
    <source>
        <dbReference type="ARBA" id="ARBA00005600"/>
    </source>
</evidence>
<dbReference type="GeneID" id="103249619"/>
<dbReference type="RefSeq" id="XP_008046430.1">
    <property type="nucleotide sequence ID" value="XM_008048239.1"/>
</dbReference>
<dbReference type="InterPro" id="IPR036816">
    <property type="entry name" value="RNaseA-like_dom_sf"/>
</dbReference>
<dbReference type="Proteomes" id="UP000189704">
    <property type="component" value="Unplaced"/>
</dbReference>
<reference evidence="3" key="1">
    <citation type="submission" date="2025-08" db="UniProtKB">
        <authorList>
            <consortium name="RefSeq"/>
        </authorList>
    </citation>
    <scope>IDENTIFICATION</scope>
</reference>
<dbReference type="OrthoDB" id="9619113at2759"/>
<gene>
    <name evidence="3" type="primary">LOC103249619</name>
</gene>
<accession>A0A1U7SLL8</accession>
<keyword evidence="2" id="KW-1185">Reference proteome</keyword>
<dbReference type="SUPFAM" id="SSF54076">
    <property type="entry name" value="RNase A-like"/>
    <property type="match status" value="1"/>
</dbReference>
<dbReference type="KEGG" id="csyr:103249619"/>
<feature type="non-terminal residue" evidence="3">
    <location>
        <position position="1"/>
    </location>
</feature>
<dbReference type="GO" id="GO:0003676">
    <property type="term" value="F:nucleic acid binding"/>
    <property type="evidence" value="ECO:0007669"/>
    <property type="project" value="InterPro"/>
</dbReference>
<comment type="similarity">
    <text evidence="1">Belongs to the pancreatic ribonuclease family.</text>
</comment>
<dbReference type="AlphaFoldDB" id="A0A1U7SLL8"/>
<name>A0A1U7SLL8_CARSF</name>
<sequence length="128" mass="14167">SDPKGNNSSNNKASCNDTTVCRKTSQANGSCKWSKNFIHGAREVMHQVHKAPSCKSGQNPGIRCCESPELENTMCQLTTNIQFPRSKYHRVTSLKTILPVLIGHSLMSWLVSSSKFVNSPEPSEYNPN</sequence>